<protein>
    <submittedName>
        <fullName evidence="2">Uncharacterized protein</fullName>
    </submittedName>
</protein>
<feature type="compositionally biased region" description="Basic and acidic residues" evidence="1">
    <location>
        <begin position="779"/>
        <end position="793"/>
    </location>
</feature>
<proteinExistence type="predicted"/>
<dbReference type="EMBL" id="LDTD01000086">
    <property type="protein sequence ID" value="KTT68811.1"/>
    <property type="molecule type" value="Genomic_DNA"/>
</dbReference>
<name>A0A147HV86_9SPHN</name>
<dbReference type="Proteomes" id="UP000072867">
    <property type="component" value="Unassembled WGS sequence"/>
</dbReference>
<comment type="caution">
    <text evidence="2">The sequence shown here is derived from an EMBL/GenBank/DDBJ whole genome shotgun (WGS) entry which is preliminary data.</text>
</comment>
<dbReference type="PATRIC" id="fig|33051.3.peg.3697"/>
<gene>
    <name evidence="2" type="ORF">NS319_12300</name>
</gene>
<evidence type="ECO:0000313" key="2">
    <source>
        <dbReference type="EMBL" id="KTT68811.1"/>
    </source>
</evidence>
<accession>A0A147HV86</accession>
<dbReference type="AlphaFoldDB" id="A0A147HV86"/>
<organism evidence="2 3">
    <name type="scientific">Sphingomonas sanguinis</name>
    <dbReference type="NCBI Taxonomy" id="33051"/>
    <lineage>
        <taxon>Bacteria</taxon>
        <taxon>Pseudomonadati</taxon>
        <taxon>Pseudomonadota</taxon>
        <taxon>Alphaproteobacteria</taxon>
        <taxon>Sphingomonadales</taxon>
        <taxon>Sphingomonadaceae</taxon>
        <taxon>Sphingomonas</taxon>
    </lineage>
</organism>
<evidence type="ECO:0000313" key="3">
    <source>
        <dbReference type="Proteomes" id="UP000072867"/>
    </source>
</evidence>
<sequence>MVRRGEIDPVRAKRMKDLFDELEGYYRQSMGPDAAAAEASEATLRQLRTEALLKKRQALLQINRQRDALKDLKTFKGDNAYAAVNALLDDDDRAPYRKGNVSTGARRIERLAHAKMTEFIEAHRRDLTGKPNDPQGLDDVGRQLFGQATGNERATVFADAVISVREEQRQRFNAAGGSIRKLDNYGVPINYEPAKVRDLPAEEMVKDAMVNLDRSKMIDDRTGVPFTDAGLKSFLLNVRETIRTNGMTGEPSASFRGGGKIANRGQEHRVLHWKDYDAWKFMNEKYGTGDNLFTVIMSGISGRSREIAMMERLGPNPDATVRFLLDKIAYDKAKGDTALVPEVSAKSVERRQTENLWRYVKGDATAQHIYPDPIRRGVVTTLQGGRNLITAAWLGSATLSSISDIHTQAMARGLYGLPETNLLTRTLASLRDNAGQLSHENRMTAARLALGMEDAAHSLGQSARFIGEVTGPAWTQVVADDVLRLSGLNRLTENRKSAFGQALLGAIADERARNWDDVSPGLRIAMERNGIDKFDWLTIRRAVTEIRGSEFIDPTLIRDQAVQNRLLDMVIRGQATAVQEASATSRALANPMDLAKGSISGELWTSALQFKGFAVALMARHARIISNLGPAGGAMYAAQFFIGLTIYGAAVIQLRELAKGNDPRPMDNAEFWGDAALQGGGIGILGDLVGVFKNDRIDSLGGFIGGPIYGAVQDVRAAVKTALPGKERADGTHREANPGGAAVKLAKRYIPGSNLWYLRAAWERMVIDQLDAMVSNTHDRDAKRRETRLEKNHQGQWWQSGDPMPDRAPDWGNVVQGAD</sequence>
<reference evidence="2 3" key="1">
    <citation type="journal article" date="2016" name="Front. Microbiol.">
        <title>Genomic Resource of Rice Seed Associated Bacteria.</title>
        <authorList>
            <person name="Midha S."/>
            <person name="Bansal K."/>
            <person name="Sharma S."/>
            <person name="Kumar N."/>
            <person name="Patil P.P."/>
            <person name="Chaudhry V."/>
            <person name="Patil P.B."/>
        </authorList>
    </citation>
    <scope>NUCLEOTIDE SEQUENCE [LARGE SCALE GENOMIC DNA]</scope>
    <source>
        <strain evidence="2 3">NS319</strain>
    </source>
</reference>
<feature type="region of interest" description="Disordered" evidence="1">
    <location>
        <begin position="779"/>
        <end position="819"/>
    </location>
</feature>
<evidence type="ECO:0000256" key="1">
    <source>
        <dbReference type="SAM" id="MobiDB-lite"/>
    </source>
</evidence>